<dbReference type="InterPro" id="IPR043502">
    <property type="entry name" value="DNA/RNA_pol_sf"/>
</dbReference>
<dbReference type="Proteomes" id="UP000887159">
    <property type="component" value="Unassembled WGS sequence"/>
</dbReference>
<evidence type="ECO:0008006" key="3">
    <source>
        <dbReference type="Google" id="ProtNLM"/>
    </source>
</evidence>
<name>A0A8X6V6L0_TRICX</name>
<gene>
    <name evidence="1" type="primary">NCL1_47229</name>
    <name evidence="1" type="ORF">TNCV_2054971</name>
</gene>
<keyword evidence="2" id="KW-1185">Reference proteome</keyword>
<evidence type="ECO:0000313" key="1">
    <source>
        <dbReference type="EMBL" id="GFX96378.1"/>
    </source>
</evidence>
<evidence type="ECO:0000313" key="2">
    <source>
        <dbReference type="Proteomes" id="UP000887159"/>
    </source>
</evidence>
<comment type="caution">
    <text evidence="1">The sequence shown here is derived from an EMBL/GenBank/DDBJ whole genome shotgun (WGS) entry which is preliminary data.</text>
</comment>
<accession>A0A8X6V6L0</accession>
<proteinExistence type="predicted"/>
<dbReference type="SUPFAM" id="SSF56672">
    <property type="entry name" value="DNA/RNA polymerases"/>
    <property type="match status" value="1"/>
</dbReference>
<sequence>MFHVLADLEYPCILGVAFISGSKIILDFDRKSLAIPDSQIDKVVKTIDEWNVEIDLCKTGLEEKQKQELRDLFSFKGIFSDKPGFTHVLYHEIDTGDKPPVVSPPYRYDRVKQMILNCHVEKMLKEGTIIPIQSPYAPPVVL</sequence>
<organism evidence="1 2">
    <name type="scientific">Trichonephila clavipes</name>
    <name type="common">Golden silk orbweaver</name>
    <name type="synonym">Nephila clavipes</name>
    <dbReference type="NCBI Taxonomy" id="2585209"/>
    <lineage>
        <taxon>Eukaryota</taxon>
        <taxon>Metazoa</taxon>
        <taxon>Ecdysozoa</taxon>
        <taxon>Arthropoda</taxon>
        <taxon>Chelicerata</taxon>
        <taxon>Arachnida</taxon>
        <taxon>Araneae</taxon>
        <taxon>Araneomorphae</taxon>
        <taxon>Entelegynae</taxon>
        <taxon>Araneoidea</taxon>
        <taxon>Nephilidae</taxon>
        <taxon>Trichonephila</taxon>
    </lineage>
</organism>
<dbReference type="GO" id="GO:0071897">
    <property type="term" value="P:DNA biosynthetic process"/>
    <property type="evidence" value="ECO:0007669"/>
    <property type="project" value="UniProtKB-ARBA"/>
</dbReference>
<protein>
    <recommendedName>
        <fullName evidence="3">Reverse transcriptase</fullName>
    </recommendedName>
</protein>
<dbReference type="AlphaFoldDB" id="A0A8X6V6L0"/>
<dbReference type="EMBL" id="BMAU01021191">
    <property type="protein sequence ID" value="GFX96378.1"/>
    <property type="molecule type" value="Genomic_DNA"/>
</dbReference>
<reference evidence="1" key="1">
    <citation type="submission" date="2020-08" db="EMBL/GenBank/DDBJ databases">
        <title>Multicomponent nature underlies the extraordinary mechanical properties of spider dragline silk.</title>
        <authorList>
            <person name="Kono N."/>
            <person name="Nakamura H."/>
            <person name="Mori M."/>
            <person name="Yoshida Y."/>
            <person name="Ohtoshi R."/>
            <person name="Malay A.D."/>
            <person name="Moran D.A.P."/>
            <person name="Tomita M."/>
            <person name="Numata K."/>
            <person name="Arakawa K."/>
        </authorList>
    </citation>
    <scope>NUCLEOTIDE SEQUENCE</scope>
</reference>
<dbReference type="Gene3D" id="3.10.10.10">
    <property type="entry name" value="HIV Type 1 Reverse Transcriptase, subunit A, domain 1"/>
    <property type="match status" value="1"/>
</dbReference>